<evidence type="ECO:0000313" key="2">
    <source>
        <dbReference type="Proteomes" id="UP001066276"/>
    </source>
</evidence>
<dbReference type="EMBL" id="JANPWB010000003">
    <property type="protein sequence ID" value="KAJ1198637.1"/>
    <property type="molecule type" value="Genomic_DNA"/>
</dbReference>
<gene>
    <name evidence="1" type="ORF">NDU88_002476</name>
</gene>
<organism evidence="1 2">
    <name type="scientific">Pleurodeles waltl</name>
    <name type="common">Iberian ribbed newt</name>
    <dbReference type="NCBI Taxonomy" id="8319"/>
    <lineage>
        <taxon>Eukaryota</taxon>
        <taxon>Metazoa</taxon>
        <taxon>Chordata</taxon>
        <taxon>Craniata</taxon>
        <taxon>Vertebrata</taxon>
        <taxon>Euteleostomi</taxon>
        <taxon>Amphibia</taxon>
        <taxon>Batrachia</taxon>
        <taxon>Caudata</taxon>
        <taxon>Salamandroidea</taxon>
        <taxon>Salamandridae</taxon>
        <taxon>Pleurodelinae</taxon>
        <taxon>Pleurodeles</taxon>
    </lineage>
</organism>
<keyword evidence="2" id="KW-1185">Reference proteome</keyword>
<protein>
    <submittedName>
        <fullName evidence="1">Uncharacterized protein</fullName>
    </submittedName>
</protein>
<reference evidence="1" key="1">
    <citation type="journal article" date="2022" name="bioRxiv">
        <title>Sequencing and chromosome-scale assembly of the giantPleurodeles waltlgenome.</title>
        <authorList>
            <person name="Brown T."/>
            <person name="Elewa A."/>
            <person name="Iarovenko S."/>
            <person name="Subramanian E."/>
            <person name="Araus A.J."/>
            <person name="Petzold A."/>
            <person name="Susuki M."/>
            <person name="Suzuki K.-i.T."/>
            <person name="Hayashi T."/>
            <person name="Toyoda A."/>
            <person name="Oliveira C."/>
            <person name="Osipova E."/>
            <person name="Leigh N.D."/>
            <person name="Simon A."/>
            <person name="Yun M.H."/>
        </authorList>
    </citation>
    <scope>NUCLEOTIDE SEQUENCE</scope>
    <source>
        <strain evidence="1">20211129_DDA</strain>
        <tissue evidence="1">Liver</tissue>
    </source>
</reference>
<comment type="caution">
    <text evidence="1">The sequence shown here is derived from an EMBL/GenBank/DDBJ whole genome shotgun (WGS) entry which is preliminary data.</text>
</comment>
<proteinExistence type="predicted"/>
<accession>A0AAV7VBB0</accession>
<evidence type="ECO:0000313" key="1">
    <source>
        <dbReference type="EMBL" id="KAJ1198637.1"/>
    </source>
</evidence>
<sequence length="81" mass="9132">MYKVKRSSRSVSALRVPYLSFTASSQLAFIMQITGSTLQWCRLPEARAEISFYLQLDGGLLQFQVLNDTENSASGQLRRSI</sequence>
<dbReference type="AlphaFoldDB" id="A0AAV7VBB0"/>
<dbReference type="Proteomes" id="UP001066276">
    <property type="component" value="Chromosome 2_1"/>
</dbReference>
<name>A0AAV7VBB0_PLEWA</name>